<keyword evidence="7 13" id="KW-0067">ATP-binding</keyword>
<evidence type="ECO:0000256" key="4">
    <source>
        <dbReference type="ARBA" id="ARBA00022692"/>
    </source>
</evidence>
<reference evidence="13" key="2">
    <citation type="submission" date="2021-04" db="EMBL/GenBank/DDBJ databases">
        <authorList>
            <person name="Gilroy R."/>
        </authorList>
    </citation>
    <scope>NUCLEOTIDE SEQUENCE</scope>
    <source>
        <strain evidence="13">USAMLcec2-132</strain>
    </source>
</reference>
<dbReference type="GO" id="GO:0034040">
    <property type="term" value="F:ATPase-coupled lipid transmembrane transporter activity"/>
    <property type="evidence" value="ECO:0007669"/>
    <property type="project" value="TreeGrafter"/>
</dbReference>
<dbReference type="GO" id="GO:0005886">
    <property type="term" value="C:plasma membrane"/>
    <property type="evidence" value="ECO:0007669"/>
    <property type="project" value="UniProtKB-SubCell"/>
</dbReference>
<dbReference type="AlphaFoldDB" id="A0A9D2NKJ8"/>
<evidence type="ECO:0000256" key="5">
    <source>
        <dbReference type="ARBA" id="ARBA00022741"/>
    </source>
</evidence>
<dbReference type="InterPro" id="IPR011527">
    <property type="entry name" value="ABC1_TM_dom"/>
</dbReference>
<evidence type="ECO:0000256" key="1">
    <source>
        <dbReference type="ARBA" id="ARBA00004651"/>
    </source>
</evidence>
<keyword evidence="6" id="KW-0788">Thiol protease</keyword>
<dbReference type="InterPro" id="IPR036640">
    <property type="entry name" value="ABC1_TM_sf"/>
</dbReference>
<feature type="transmembrane region" description="Helical" evidence="10">
    <location>
        <begin position="147"/>
        <end position="172"/>
    </location>
</feature>
<evidence type="ECO:0000256" key="6">
    <source>
        <dbReference type="ARBA" id="ARBA00022807"/>
    </source>
</evidence>
<evidence type="ECO:0000259" key="11">
    <source>
        <dbReference type="PROSITE" id="PS50893"/>
    </source>
</evidence>
<comment type="caution">
    <text evidence="13">The sequence shown here is derived from an EMBL/GenBank/DDBJ whole genome shotgun (WGS) entry which is preliminary data.</text>
</comment>
<dbReference type="PROSITE" id="PS50893">
    <property type="entry name" value="ABC_TRANSPORTER_2"/>
    <property type="match status" value="1"/>
</dbReference>
<accession>A0A9D2NKJ8</accession>
<evidence type="ECO:0000256" key="7">
    <source>
        <dbReference type="ARBA" id="ARBA00022840"/>
    </source>
</evidence>
<evidence type="ECO:0000256" key="10">
    <source>
        <dbReference type="SAM" id="Phobius"/>
    </source>
</evidence>
<dbReference type="InterPro" id="IPR003593">
    <property type="entry name" value="AAA+_ATPase"/>
</dbReference>
<dbReference type="PROSITE" id="PS50929">
    <property type="entry name" value="ABC_TM1F"/>
    <property type="match status" value="1"/>
</dbReference>
<dbReference type="PANTHER" id="PTHR24221:SF654">
    <property type="entry name" value="ATP-BINDING CASSETTE SUB-FAMILY B MEMBER 6"/>
    <property type="match status" value="1"/>
</dbReference>
<dbReference type="SMART" id="SM00382">
    <property type="entry name" value="AAA"/>
    <property type="match status" value="1"/>
</dbReference>
<reference evidence="13" key="1">
    <citation type="journal article" date="2021" name="PeerJ">
        <title>Extensive microbial diversity within the chicken gut microbiome revealed by metagenomics and culture.</title>
        <authorList>
            <person name="Gilroy R."/>
            <person name="Ravi A."/>
            <person name="Getino M."/>
            <person name="Pursley I."/>
            <person name="Horton D.L."/>
            <person name="Alikhan N.F."/>
            <person name="Baker D."/>
            <person name="Gharbi K."/>
            <person name="Hall N."/>
            <person name="Watson M."/>
            <person name="Adriaenssens E.M."/>
            <person name="Foster-Nyarko E."/>
            <person name="Jarju S."/>
            <person name="Secka A."/>
            <person name="Antonio M."/>
            <person name="Oren A."/>
            <person name="Chaudhuri R.R."/>
            <person name="La Ragione R."/>
            <person name="Hildebrand F."/>
            <person name="Pallen M.J."/>
        </authorList>
    </citation>
    <scope>NUCLEOTIDE SEQUENCE</scope>
    <source>
        <strain evidence="13">USAMLcec2-132</strain>
    </source>
</reference>
<feature type="transmembrane region" description="Helical" evidence="10">
    <location>
        <begin position="75"/>
        <end position="100"/>
    </location>
</feature>
<keyword evidence="5" id="KW-0547">Nucleotide-binding</keyword>
<evidence type="ECO:0000256" key="3">
    <source>
        <dbReference type="ARBA" id="ARBA00022475"/>
    </source>
</evidence>
<proteinExistence type="predicted"/>
<organism evidence="13 14">
    <name type="scientific">Candidatus Eisenbergiella merdavium</name>
    <dbReference type="NCBI Taxonomy" id="2838551"/>
    <lineage>
        <taxon>Bacteria</taxon>
        <taxon>Bacillati</taxon>
        <taxon>Bacillota</taxon>
        <taxon>Clostridia</taxon>
        <taxon>Lachnospirales</taxon>
        <taxon>Lachnospiraceae</taxon>
        <taxon>Eisenbergiella</taxon>
    </lineage>
</organism>
<dbReference type="Proteomes" id="UP000823891">
    <property type="component" value="Unassembled WGS sequence"/>
</dbReference>
<dbReference type="FunFam" id="3.40.50.300:FF:000299">
    <property type="entry name" value="ABC transporter ATP-binding protein/permease"/>
    <property type="match status" value="1"/>
</dbReference>
<dbReference type="InterPro" id="IPR039421">
    <property type="entry name" value="Type_1_exporter"/>
</dbReference>
<dbReference type="GO" id="GO:0140359">
    <property type="term" value="F:ABC-type transporter activity"/>
    <property type="evidence" value="ECO:0007669"/>
    <property type="project" value="InterPro"/>
</dbReference>
<evidence type="ECO:0000259" key="12">
    <source>
        <dbReference type="PROSITE" id="PS50929"/>
    </source>
</evidence>
<dbReference type="GO" id="GO:0005524">
    <property type="term" value="F:ATP binding"/>
    <property type="evidence" value="ECO:0007669"/>
    <property type="project" value="UniProtKB-KW"/>
</dbReference>
<keyword evidence="8 10" id="KW-1133">Transmembrane helix</keyword>
<feature type="transmembrane region" description="Helical" evidence="10">
    <location>
        <begin position="178"/>
        <end position="197"/>
    </location>
</feature>
<dbReference type="Pfam" id="PF00664">
    <property type="entry name" value="ABC_membrane"/>
    <property type="match status" value="1"/>
</dbReference>
<dbReference type="GO" id="GO:0016887">
    <property type="term" value="F:ATP hydrolysis activity"/>
    <property type="evidence" value="ECO:0007669"/>
    <property type="project" value="InterPro"/>
</dbReference>
<evidence type="ECO:0000256" key="9">
    <source>
        <dbReference type="ARBA" id="ARBA00023136"/>
    </source>
</evidence>
<dbReference type="PANTHER" id="PTHR24221">
    <property type="entry name" value="ATP-BINDING CASSETTE SUB-FAMILY B"/>
    <property type="match status" value="1"/>
</dbReference>
<keyword evidence="6" id="KW-0378">Hydrolase</keyword>
<feature type="transmembrane region" description="Helical" evidence="10">
    <location>
        <begin position="20"/>
        <end position="45"/>
    </location>
</feature>
<evidence type="ECO:0000313" key="13">
    <source>
        <dbReference type="EMBL" id="HJC25630.1"/>
    </source>
</evidence>
<dbReference type="InterPro" id="IPR027417">
    <property type="entry name" value="P-loop_NTPase"/>
</dbReference>
<evidence type="ECO:0000313" key="14">
    <source>
        <dbReference type="Proteomes" id="UP000823891"/>
    </source>
</evidence>
<keyword evidence="6" id="KW-0645">Protease</keyword>
<evidence type="ECO:0000256" key="8">
    <source>
        <dbReference type="ARBA" id="ARBA00022989"/>
    </source>
</evidence>
<dbReference type="GO" id="GO:0008234">
    <property type="term" value="F:cysteine-type peptidase activity"/>
    <property type="evidence" value="ECO:0007669"/>
    <property type="project" value="UniProtKB-KW"/>
</dbReference>
<protein>
    <submittedName>
        <fullName evidence="13">ABC transporter ATP-binding protein/permease</fullName>
    </submittedName>
</protein>
<keyword evidence="2" id="KW-0813">Transport</keyword>
<dbReference type="SUPFAM" id="SSF52540">
    <property type="entry name" value="P-loop containing nucleoside triphosphate hydrolases"/>
    <property type="match status" value="1"/>
</dbReference>
<feature type="transmembrane region" description="Helical" evidence="10">
    <location>
        <begin position="290"/>
        <end position="307"/>
    </location>
</feature>
<dbReference type="EMBL" id="DWWS01000069">
    <property type="protein sequence ID" value="HJC25630.1"/>
    <property type="molecule type" value="Genomic_DNA"/>
</dbReference>
<comment type="subcellular location">
    <subcellularLocation>
        <location evidence="1">Cell membrane</location>
        <topology evidence="1">Multi-pass membrane protein</topology>
    </subcellularLocation>
</comment>
<feature type="domain" description="ABC transmembrane type-1" evidence="12">
    <location>
        <begin position="21"/>
        <end position="321"/>
    </location>
</feature>
<dbReference type="Gene3D" id="1.20.1560.10">
    <property type="entry name" value="ABC transporter type 1, transmembrane domain"/>
    <property type="match status" value="1"/>
</dbReference>
<dbReference type="Gene3D" id="3.40.50.300">
    <property type="entry name" value="P-loop containing nucleotide triphosphate hydrolases"/>
    <property type="match status" value="1"/>
</dbReference>
<dbReference type="Pfam" id="PF00005">
    <property type="entry name" value="ABC_tran"/>
    <property type="match status" value="1"/>
</dbReference>
<dbReference type="InterPro" id="IPR017871">
    <property type="entry name" value="ABC_transporter-like_CS"/>
</dbReference>
<keyword evidence="4 10" id="KW-0812">Transmembrane</keyword>
<gene>
    <name evidence="13" type="ORF">H9761_18365</name>
</gene>
<dbReference type="SUPFAM" id="SSF90123">
    <property type="entry name" value="ABC transporter transmembrane region"/>
    <property type="match status" value="1"/>
</dbReference>
<keyword evidence="9 10" id="KW-0472">Membrane</keyword>
<name>A0A9D2NKJ8_9FIRM</name>
<dbReference type="PROSITE" id="PS00211">
    <property type="entry name" value="ABC_TRANSPORTER_1"/>
    <property type="match status" value="1"/>
</dbReference>
<keyword evidence="3" id="KW-1003">Cell membrane</keyword>
<evidence type="ECO:0000256" key="2">
    <source>
        <dbReference type="ARBA" id="ARBA00022448"/>
    </source>
</evidence>
<feature type="domain" description="ABC transporter" evidence="11">
    <location>
        <begin position="359"/>
        <end position="581"/>
    </location>
</feature>
<sequence>MKNTLKEFRYIFNRKQKIGLLLLLIAIGIGTFLELAGVTAIMPFINVVMDPSSIQKQWYLKLLYDSLGFQNNTDFIIFVAAALIFIYVVKNLYLCFMYNMQYRFTYENRRRVATRMLNAYLRQPYAYHRVHTSSELMRNISTDTERMFEGVLSILQLITELCVCAVLGIYLFIMDKTITIGVGVIMGLFLVIFAKGFKNYISQIGNENRKYAALIVKWLQQSFGGIKETKILEREEYFLEQFDYNYKKSAGYDRQYRFLQVAPRPVMEAICIASLLAVIIFKLMRGTNSTYFVSTLSVFAIAAFRLMPSINRITSYMSVLMFTKSSIHSVYHDLREVERLEKTEMRKKEEAPLTVSSSILVENLSFRYPDADEDVLKHVNIEIKKNQSIALIGPSGAGKTTLADIILGVLEPTGGRICVDGTDIREHMNAWHKNIGYIPQSIYLMDASIRENIAYGIPAREIDEKRLERAVGEAQLKEFVEGLKDGLETVIGESGVRLSGGQRQRIGIARALYNDPDVLVLDEATSALDNETERAVMEAIEGLAGSKTLIIIAHRLTTIKNCDVVYEVKNGDVRRVELEQE</sequence>
<dbReference type="InterPro" id="IPR003439">
    <property type="entry name" value="ABC_transporter-like_ATP-bd"/>
</dbReference>